<keyword evidence="2" id="KW-1185">Reference proteome</keyword>
<dbReference type="AlphaFoldDB" id="A0A8B7P4H2"/>
<dbReference type="Pfam" id="PF00041">
    <property type="entry name" value="fn3"/>
    <property type="match status" value="1"/>
</dbReference>
<dbReference type="OrthoDB" id="6058203at2759"/>
<dbReference type="RefSeq" id="XP_018020943.1">
    <property type="nucleotide sequence ID" value="XM_018165454.1"/>
</dbReference>
<reference evidence="3" key="1">
    <citation type="submission" date="2025-08" db="UniProtKB">
        <authorList>
            <consortium name="RefSeq"/>
        </authorList>
    </citation>
    <scope>IDENTIFICATION</scope>
</reference>
<dbReference type="GeneID" id="108677250"/>
<dbReference type="Proteomes" id="UP000694843">
    <property type="component" value="Unplaced"/>
</dbReference>
<sequence>MLLKVPEYIPKASLRGSTLNSLTVAWHSPGPAEAQYVAHYLLSLTDLRTGAAQQVQQPLGTKEFRFSNLNPGTPYNFAVSACMGVYEEPRRDCGPASPAVAGSTLYDPPASVEEVVVTCTHNDYVAGTRGT</sequence>
<dbReference type="InterPro" id="IPR003961">
    <property type="entry name" value="FN3_dom"/>
</dbReference>
<evidence type="ECO:0000259" key="1">
    <source>
        <dbReference type="PROSITE" id="PS50853"/>
    </source>
</evidence>
<evidence type="ECO:0000313" key="3">
    <source>
        <dbReference type="RefSeq" id="XP_018020943.1"/>
    </source>
</evidence>
<feature type="domain" description="Fibronectin type-III" evidence="1">
    <location>
        <begin position="6"/>
        <end position="107"/>
    </location>
</feature>
<accession>A0A8B7P4H2</accession>
<dbReference type="InterPro" id="IPR036116">
    <property type="entry name" value="FN3_sf"/>
</dbReference>
<gene>
    <name evidence="3" type="primary">LOC108677250</name>
</gene>
<organism evidence="2 3">
    <name type="scientific">Hyalella azteca</name>
    <name type="common">Amphipod</name>
    <dbReference type="NCBI Taxonomy" id="294128"/>
    <lineage>
        <taxon>Eukaryota</taxon>
        <taxon>Metazoa</taxon>
        <taxon>Ecdysozoa</taxon>
        <taxon>Arthropoda</taxon>
        <taxon>Crustacea</taxon>
        <taxon>Multicrustacea</taxon>
        <taxon>Malacostraca</taxon>
        <taxon>Eumalacostraca</taxon>
        <taxon>Peracarida</taxon>
        <taxon>Amphipoda</taxon>
        <taxon>Senticaudata</taxon>
        <taxon>Talitrida</taxon>
        <taxon>Talitroidea</taxon>
        <taxon>Hyalellidae</taxon>
        <taxon>Hyalella</taxon>
    </lineage>
</organism>
<proteinExistence type="predicted"/>
<dbReference type="PROSITE" id="PS50853">
    <property type="entry name" value="FN3"/>
    <property type="match status" value="1"/>
</dbReference>
<dbReference type="OMA" id="CTHNDYV"/>
<evidence type="ECO:0000313" key="2">
    <source>
        <dbReference type="Proteomes" id="UP000694843"/>
    </source>
</evidence>
<dbReference type="SUPFAM" id="SSF49265">
    <property type="entry name" value="Fibronectin type III"/>
    <property type="match status" value="1"/>
</dbReference>
<protein>
    <submittedName>
        <fullName evidence="3">Tyrosine-protein phosphatase 69D</fullName>
    </submittedName>
</protein>
<dbReference type="SMART" id="SM00060">
    <property type="entry name" value="FN3"/>
    <property type="match status" value="1"/>
</dbReference>
<dbReference type="KEGG" id="hazt:108677250"/>
<dbReference type="CDD" id="cd00063">
    <property type="entry name" value="FN3"/>
    <property type="match status" value="1"/>
</dbReference>
<dbReference type="InterPro" id="IPR013783">
    <property type="entry name" value="Ig-like_fold"/>
</dbReference>
<dbReference type="Gene3D" id="2.60.40.10">
    <property type="entry name" value="Immunoglobulins"/>
    <property type="match status" value="1"/>
</dbReference>
<name>A0A8B7P4H2_HYAAZ</name>